<dbReference type="Proteomes" id="UP001461498">
    <property type="component" value="Unassembled WGS sequence"/>
</dbReference>
<organism evidence="2 3">
    <name type="scientific">Rhynocoris fuscipes</name>
    <dbReference type="NCBI Taxonomy" id="488301"/>
    <lineage>
        <taxon>Eukaryota</taxon>
        <taxon>Metazoa</taxon>
        <taxon>Ecdysozoa</taxon>
        <taxon>Arthropoda</taxon>
        <taxon>Hexapoda</taxon>
        <taxon>Insecta</taxon>
        <taxon>Pterygota</taxon>
        <taxon>Neoptera</taxon>
        <taxon>Paraneoptera</taxon>
        <taxon>Hemiptera</taxon>
        <taxon>Heteroptera</taxon>
        <taxon>Panheteroptera</taxon>
        <taxon>Cimicomorpha</taxon>
        <taxon>Reduviidae</taxon>
        <taxon>Harpactorinae</taxon>
        <taxon>Harpactorini</taxon>
        <taxon>Rhynocoris</taxon>
    </lineage>
</organism>
<feature type="region of interest" description="Disordered" evidence="1">
    <location>
        <begin position="1"/>
        <end position="39"/>
    </location>
</feature>
<keyword evidence="3" id="KW-1185">Reference proteome</keyword>
<comment type="caution">
    <text evidence="2">The sequence shown here is derived from an EMBL/GenBank/DDBJ whole genome shotgun (WGS) entry which is preliminary data.</text>
</comment>
<dbReference type="AlphaFoldDB" id="A0AAW1CPF7"/>
<dbReference type="EMBL" id="JAPXFL010000011">
    <property type="protein sequence ID" value="KAK9499409.1"/>
    <property type="molecule type" value="Genomic_DNA"/>
</dbReference>
<evidence type="ECO:0000313" key="3">
    <source>
        <dbReference type="Proteomes" id="UP001461498"/>
    </source>
</evidence>
<evidence type="ECO:0000256" key="1">
    <source>
        <dbReference type="SAM" id="MobiDB-lite"/>
    </source>
</evidence>
<gene>
    <name evidence="2" type="ORF">O3M35_002451</name>
</gene>
<sequence length="87" mass="9209">MMLNLVGDSVDGRAGEEKAFSGTTLSSPSACSTRDNGVSGDAAKRKFCFLFNEHESLREEGLSITYTACSLNIGEQVLATGSIEEEA</sequence>
<reference evidence="2 3" key="1">
    <citation type="submission" date="2022-12" db="EMBL/GenBank/DDBJ databases">
        <title>Chromosome-level genome assembly of true bugs.</title>
        <authorList>
            <person name="Ma L."/>
            <person name="Li H."/>
        </authorList>
    </citation>
    <scope>NUCLEOTIDE SEQUENCE [LARGE SCALE GENOMIC DNA]</scope>
    <source>
        <strain evidence="2">Lab_2022b</strain>
    </source>
</reference>
<feature type="compositionally biased region" description="Basic and acidic residues" evidence="1">
    <location>
        <begin position="10"/>
        <end position="19"/>
    </location>
</feature>
<protein>
    <submittedName>
        <fullName evidence="2">Uncharacterized protein</fullName>
    </submittedName>
</protein>
<proteinExistence type="predicted"/>
<evidence type="ECO:0000313" key="2">
    <source>
        <dbReference type="EMBL" id="KAK9499409.1"/>
    </source>
</evidence>
<feature type="compositionally biased region" description="Polar residues" evidence="1">
    <location>
        <begin position="21"/>
        <end position="36"/>
    </location>
</feature>
<name>A0AAW1CPF7_9HEMI</name>
<accession>A0AAW1CPF7</accession>